<feature type="compositionally biased region" description="Pro residues" evidence="1">
    <location>
        <begin position="12"/>
        <end position="24"/>
    </location>
</feature>
<dbReference type="AlphaFoldDB" id="S7NNZ3"/>
<dbReference type="Proteomes" id="UP000052978">
    <property type="component" value="Unassembled WGS sequence"/>
</dbReference>
<evidence type="ECO:0000313" key="3">
    <source>
        <dbReference type="Proteomes" id="UP000052978"/>
    </source>
</evidence>
<keyword evidence="3" id="KW-1185">Reference proteome</keyword>
<evidence type="ECO:0000313" key="2">
    <source>
        <dbReference type="EMBL" id="EPQ18926.1"/>
    </source>
</evidence>
<dbReference type="GO" id="GO:0016787">
    <property type="term" value="F:hydrolase activity"/>
    <property type="evidence" value="ECO:0007669"/>
    <property type="project" value="UniProtKB-KW"/>
</dbReference>
<name>S7NNZ3_MYOBR</name>
<feature type="compositionally biased region" description="Low complexity" evidence="1">
    <location>
        <begin position="231"/>
        <end position="243"/>
    </location>
</feature>
<proteinExistence type="predicted"/>
<organism evidence="2 3">
    <name type="scientific">Myotis brandtii</name>
    <name type="common">Brandt's bat</name>
    <dbReference type="NCBI Taxonomy" id="109478"/>
    <lineage>
        <taxon>Eukaryota</taxon>
        <taxon>Metazoa</taxon>
        <taxon>Chordata</taxon>
        <taxon>Craniata</taxon>
        <taxon>Vertebrata</taxon>
        <taxon>Euteleostomi</taxon>
        <taxon>Mammalia</taxon>
        <taxon>Eutheria</taxon>
        <taxon>Laurasiatheria</taxon>
        <taxon>Chiroptera</taxon>
        <taxon>Yangochiroptera</taxon>
        <taxon>Vespertilionidae</taxon>
        <taxon>Myotis</taxon>
    </lineage>
</organism>
<gene>
    <name evidence="2" type="ORF">D623_10019742</name>
</gene>
<reference evidence="2 3" key="1">
    <citation type="journal article" date="2013" name="Nat. Commun.">
        <title>Genome analysis reveals insights into physiology and longevity of the Brandt's bat Myotis brandtii.</title>
        <authorList>
            <person name="Seim I."/>
            <person name="Fang X."/>
            <person name="Xiong Z."/>
            <person name="Lobanov A.V."/>
            <person name="Huang Z."/>
            <person name="Ma S."/>
            <person name="Feng Y."/>
            <person name="Turanov A.A."/>
            <person name="Zhu Y."/>
            <person name="Lenz T.L."/>
            <person name="Gerashchenko M.V."/>
            <person name="Fan D."/>
            <person name="Hee Yim S."/>
            <person name="Yao X."/>
            <person name="Jordan D."/>
            <person name="Xiong Y."/>
            <person name="Ma Y."/>
            <person name="Lyapunov A.N."/>
            <person name="Chen G."/>
            <person name="Kulakova O.I."/>
            <person name="Sun Y."/>
            <person name="Lee S.G."/>
            <person name="Bronson R.T."/>
            <person name="Moskalev A.A."/>
            <person name="Sunyaev S.R."/>
            <person name="Zhang G."/>
            <person name="Krogh A."/>
            <person name="Wang J."/>
            <person name="Gladyshev V.N."/>
        </authorList>
    </citation>
    <scope>NUCLEOTIDE SEQUENCE [LARGE SCALE GENOMIC DNA]</scope>
</reference>
<keyword evidence="2" id="KW-0378">Hydrolase</keyword>
<evidence type="ECO:0000256" key="1">
    <source>
        <dbReference type="SAM" id="MobiDB-lite"/>
    </source>
</evidence>
<feature type="region of interest" description="Disordered" evidence="1">
    <location>
        <begin position="1"/>
        <end position="252"/>
    </location>
</feature>
<feature type="compositionally biased region" description="Basic residues" evidence="1">
    <location>
        <begin position="204"/>
        <end position="214"/>
    </location>
</feature>
<accession>S7NNZ3</accession>
<protein>
    <submittedName>
        <fullName evidence="2">Ubiquitin carboxyl-terminal hydrolase 36</fullName>
    </submittedName>
</protein>
<dbReference type="EMBL" id="KE164590">
    <property type="protein sequence ID" value="EPQ18926.1"/>
    <property type="molecule type" value="Genomic_DNA"/>
</dbReference>
<sequence>MTFVNLDLKAVPPAPGSPSVPKPPHAATLPSSPPNSACAPLPQVNGGFRAPPHQPEGSEPLQSLCKKRKRKRLGEAPRPGTEVGEAAAPPGKRRRKKRKRPEDTDIARLQAGQAQGQHWSPEGSVERPASSLEAEGGQQPVNGRGLANGWPVGCRTDSPHMSKRRRKGVDGFGGEGEACLRQDPPRRRSCSPSDAEPEATAASPRKKKKKKRKLESRQEGEEEEHPGGWRGPAVPGSSPAPAVNGQSPGDLAGRRSRVVAANAHFVCLLAGPEQTPRHSWPRERGASVVWELLECASDKAYGKKVLTWGGEVSAVSRDAMHDSRLARASTVIDDWDEEFDRGKVHAQPLSHTGRAYSLVGKWNSDLPPAEA</sequence>